<feature type="coiled-coil region" evidence="7">
    <location>
        <begin position="104"/>
        <end position="172"/>
    </location>
</feature>
<dbReference type="Pfam" id="PF01966">
    <property type="entry name" value="HD"/>
    <property type="match status" value="1"/>
</dbReference>
<dbReference type="SUPFAM" id="SSF54791">
    <property type="entry name" value="Eukaryotic type KH-domain (KH-domain type I)"/>
    <property type="match status" value="1"/>
</dbReference>
<keyword evidence="5" id="KW-1003">Cell membrane</keyword>
<dbReference type="InterPro" id="IPR004088">
    <property type="entry name" value="KH_dom_type_1"/>
</dbReference>
<dbReference type="InterPro" id="IPR017705">
    <property type="entry name" value="Ribonuclease_Y"/>
</dbReference>
<comment type="similarity">
    <text evidence="5">Belongs to the RNase Y family.</text>
</comment>
<dbReference type="InterPro" id="IPR003607">
    <property type="entry name" value="HD/PDEase_dom"/>
</dbReference>
<feature type="domain" description="HD" evidence="8">
    <location>
        <begin position="365"/>
        <end position="458"/>
    </location>
</feature>
<dbReference type="CDD" id="cd22431">
    <property type="entry name" value="KH-I_RNaseY"/>
    <property type="match status" value="1"/>
</dbReference>
<keyword evidence="7" id="KW-0175">Coiled coil</keyword>
<dbReference type="SUPFAM" id="SSF109604">
    <property type="entry name" value="HD-domain/PDEase-like"/>
    <property type="match status" value="1"/>
</dbReference>
<comment type="function">
    <text evidence="5">Endoribonuclease that initiates mRNA decay.</text>
</comment>
<protein>
    <recommendedName>
        <fullName evidence="5 6">Ribonuclease Y</fullName>
        <shortName evidence="5">RNase Y</shortName>
        <ecNumber evidence="5 6">3.1.-.-</ecNumber>
    </recommendedName>
</protein>
<dbReference type="AlphaFoldDB" id="A0A844G6T3"/>
<name>A0A844G6T3_9BACT</name>
<dbReference type="Proteomes" id="UP000435649">
    <property type="component" value="Unassembled WGS sequence"/>
</dbReference>
<dbReference type="Gene3D" id="1.10.3210.10">
    <property type="entry name" value="Hypothetical protein af1432"/>
    <property type="match status" value="1"/>
</dbReference>
<evidence type="ECO:0000256" key="5">
    <source>
        <dbReference type="HAMAP-Rule" id="MF_00335"/>
    </source>
</evidence>
<keyword evidence="2 5" id="KW-0255">Endonuclease</keyword>
<dbReference type="InterPro" id="IPR006674">
    <property type="entry name" value="HD_domain"/>
</dbReference>
<evidence type="ECO:0000256" key="7">
    <source>
        <dbReference type="SAM" id="Coils"/>
    </source>
</evidence>
<dbReference type="PANTHER" id="PTHR12826">
    <property type="entry name" value="RIBONUCLEASE Y"/>
    <property type="match status" value="1"/>
</dbReference>
<dbReference type="SMART" id="SM00322">
    <property type="entry name" value="KH"/>
    <property type="match status" value="1"/>
</dbReference>
<dbReference type="EC" id="3.1.-.-" evidence="5 6"/>
<dbReference type="InterPro" id="IPR022711">
    <property type="entry name" value="RNase_Y_N"/>
</dbReference>
<keyword evidence="5" id="KW-1133">Transmembrane helix</keyword>
<keyword evidence="4 5" id="KW-0694">RNA-binding</keyword>
<accession>A0A844G6T3</accession>
<comment type="caution">
    <text evidence="9">The sequence shown here is derived from an EMBL/GenBank/DDBJ whole genome shotgun (WGS) entry which is preliminary data.</text>
</comment>
<comment type="subcellular location">
    <subcellularLocation>
        <location evidence="5">Cell membrane</location>
        <topology evidence="5">Single-pass membrane protein</topology>
    </subcellularLocation>
</comment>
<dbReference type="PROSITE" id="PS51831">
    <property type="entry name" value="HD"/>
    <property type="match status" value="1"/>
</dbReference>
<dbReference type="GO" id="GO:0006402">
    <property type="term" value="P:mRNA catabolic process"/>
    <property type="evidence" value="ECO:0007669"/>
    <property type="project" value="UniProtKB-UniRule"/>
</dbReference>
<dbReference type="RefSeq" id="WP_106054675.1">
    <property type="nucleotide sequence ID" value="NZ_CALXOB010000019.1"/>
</dbReference>
<dbReference type="CDD" id="cd00077">
    <property type="entry name" value="HDc"/>
    <property type="match status" value="1"/>
</dbReference>
<keyword evidence="1 5" id="KW-0540">Nuclease</keyword>
<organism evidence="9 10">
    <name type="scientific">Victivallis lenta</name>
    <dbReference type="NCBI Taxonomy" id="2606640"/>
    <lineage>
        <taxon>Bacteria</taxon>
        <taxon>Pseudomonadati</taxon>
        <taxon>Lentisphaerota</taxon>
        <taxon>Lentisphaeria</taxon>
        <taxon>Victivallales</taxon>
        <taxon>Victivallaceae</taxon>
        <taxon>Victivallis</taxon>
    </lineage>
</organism>
<evidence type="ECO:0000259" key="8">
    <source>
        <dbReference type="PROSITE" id="PS51831"/>
    </source>
</evidence>
<dbReference type="Gene3D" id="3.30.1370.10">
    <property type="entry name" value="K Homology domain, type 1"/>
    <property type="match status" value="1"/>
</dbReference>
<reference evidence="9 10" key="1">
    <citation type="submission" date="2019-08" db="EMBL/GenBank/DDBJ databases">
        <title>In-depth cultivation of the pig gut microbiome towards novel bacterial diversity and tailored functional studies.</title>
        <authorList>
            <person name="Wylensek D."/>
            <person name="Hitch T.C.A."/>
            <person name="Clavel T."/>
        </authorList>
    </citation>
    <scope>NUCLEOTIDE SEQUENCE [LARGE SCALE GENOMIC DNA]</scope>
    <source>
        <strain evidence="9 10">BBE-744-WT-12</strain>
    </source>
</reference>
<dbReference type="GO" id="GO:0005886">
    <property type="term" value="C:plasma membrane"/>
    <property type="evidence" value="ECO:0007669"/>
    <property type="project" value="UniProtKB-SubCell"/>
</dbReference>
<dbReference type="NCBIfam" id="TIGR03319">
    <property type="entry name" value="RNase_Y"/>
    <property type="match status" value="1"/>
</dbReference>
<keyword evidence="10" id="KW-1185">Reference proteome</keyword>
<keyword evidence="5" id="KW-0812">Transmembrane</keyword>
<dbReference type="GO" id="GO:0016787">
    <property type="term" value="F:hydrolase activity"/>
    <property type="evidence" value="ECO:0007669"/>
    <property type="project" value="UniProtKB-KW"/>
</dbReference>
<feature type="transmembrane region" description="Helical" evidence="5">
    <location>
        <begin position="32"/>
        <end position="53"/>
    </location>
</feature>
<dbReference type="InterPro" id="IPR006675">
    <property type="entry name" value="HDIG_dom"/>
</dbReference>
<sequence length="549" mass="61964">MNNLLWAAAARVPIGVTEPNVDLVSGGGYVSYWALIAVACIFCFIGIAAGMLLNNWIQKMQKDSANKAADKIRQDAQREAEHILRDARVSAKGETLKMREDCEQEIKERRREQTNNEKRLAQREELLDRRADSMDAKAKNLEKQEKEIETLRERLSNREQELSKSISQQIDELERIAQLGREEARGILLEKLKNEIKNESGIMVRNLLEEAKAKSEREARRILTYAIQRYASDCTYERTTATIPLPSDEMKGRIIGREGRNIRAIEAATGVSILIDDTPEAVVISCFDPVRKEIARQLMERLIGDGRIHPTRVEELAKKIGKELEEELYQVGEAAVLETGIQGVSPQIMKLLGRLKYRYSFSQNVLQHSLETAYFMGMIAAELGLDEQKAKRIGLFHDLGKAIDHEVEGPHAQIGADLLRKHNEAKDVIHAVAAHHGEIEPDSLYDILISACDTLSASRPGARSETTELYLKRLEQLESIAHEFSGVESCFALQAGREIRVVVIPEKVAEGEAQMLAREICDRIEKEMTYPGQIKVTIIRETRSVEYAK</sequence>
<dbReference type="Pfam" id="PF00013">
    <property type="entry name" value="KH_1"/>
    <property type="match status" value="1"/>
</dbReference>
<dbReference type="SMART" id="SM00471">
    <property type="entry name" value="HDc"/>
    <property type="match status" value="1"/>
</dbReference>
<keyword evidence="3 5" id="KW-0378">Hydrolase</keyword>
<dbReference type="GO" id="GO:0004521">
    <property type="term" value="F:RNA endonuclease activity"/>
    <property type="evidence" value="ECO:0007669"/>
    <property type="project" value="UniProtKB-UniRule"/>
</dbReference>
<evidence type="ECO:0000313" key="10">
    <source>
        <dbReference type="Proteomes" id="UP000435649"/>
    </source>
</evidence>
<evidence type="ECO:0000256" key="4">
    <source>
        <dbReference type="ARBA" id="ARBA00022884"/>
    </source>
</evidence>
<dbReference type="PROSITE" id="PS50084">
    <property type="entry name" value="KH_TYPE_1"/>
    <property type="match status" value="1"/>
</dbReference>
<evidence type="ECO:0000256" key="2">
    <source>
        <dbReference type="ARBA" id="ARBA00022759"/>
    </source>
</evidence>
<dbReference type="InterPro" id="IPR004087">
    <property type="entry name" value="KH_dom"/>
</dbReference>
<dbReference type="NCBIfam" id="TIGR00277">
    <property type="entry name" value="HDIG"/>
    <property type="match status" value="1"/>
</dbReference>
<evidence type="ECO:0000313" key="9">
    <source>
        <dbReference type="EMBL" id="MST98281.1"/>
    </source>
</evidence>
<gene>
    <name evidence="5 9" type="primary">rny</name>
    <name evidence="9" type="ORF">FYJ85_14650</name>
</gene>
<evidence type="ECO:0000256" key="3">
    <source>
        <dbReference type="ARBA" id="ARBA00022801"/>
    </source>
</evidence>
<dbReference type="InterPro" id="IPR036612">
    <property type="entry name" value="KH_dom_type_1_sf"/>
</dbReference>
<dbReference type="EMBL" id="VUNS01000017">
    <property type="protein sequence ID" value="MST98281.1"/>
    <property type="molecule type" value="Genomic_DNA"/>
</dbReference>
<dbReference type="HAMAP" id="MF_00335">
    <property type="entry name" value="RNase_Y"/>
    <property type="match status" value="1"/>
</dbReference>
<evidence type="ECO:0000256" key="6">
    <source>
        <dbReference type="NCBIfam" id="TIGR03319"/>
    </source>
</evidence>
<keyword evidence="5" id="KW-0472">Membrane</keyword>
<dbReference type="Pfam" id="PF12072">
    <property type="entry name" value="RNase_Y_N"/>
    <property type="match status" value="1"/>
</dbReference>
<dbReference type="GO" id="GO:0003723">
    <property type="term" value="F:RNA binding"/>
    <property type="evidence" value="ECO:0007669"/>
    <property type="project" value="UniProtKB-UniRule"/>
</dbReference>
<dbReference type="PANTHER" id="PTHR12826:SF15">
    <property type="entry name" value="RIBONUCLEASE Y"/>
    <property type="match status" value="1"/>
</dbReference>
<proteinExistence type="inferred from homology"/>
<evidence type="ECO:0000256" key="1">
    <source>
        <dbReference type="ARBA" id="ARBA00022722"/>
    </source>
</evidence>